<keyword evidence="2" id="KW-1185">Reference proteome</keyword>
<comment type="caution">
    <text evidence="1">The sequence shown here is derived from an EMBL/GenBank/DDBJ whole genome shotgun (WGS) entry which is preliminary data.</text>
</comment>
<reference evidence="1" key="1">
    <citation type="submission" date="2023-10" db="EMBL/GenBank/DDBJ databases">
        <title>Chromosome-level genome of the transformable northern wattle, Acacia crassicarpa.</title>
        <authorList>
            <person name="Massaro I."/>
            <person name="Sinha N.R."/>
            <person name="Poethig S."/>
            <person name="Leichty A.R."/>
        </authorList>
    </citation>
    <scope>NUCLEOTIDE SEQUENCE</scope>
    <source>
        <strain evidence="1">Acra3RX</strain>
        <tissue evidence="1">Leaf</tissue>
    </source>
</reference>
<dbReference type="Proteomes" id="UP001293593">
    <property type="component" value="Unassembled WGS sequence"/>
</dbReference>
<dbReference type="EMBL" id="JAWXYG010000007">
    <property type="protein sequence ID" value="KAK4268706.1"/>
    <property type="molecule type" value="Genomic_DNA"/>
</dbReference>
<proteinExistence type="predicted"/>
<gene>
    <name evidence="1" type="ORF">QN277_025320</name>
</gene>
<name>A0AAE1MQ07_9FABA</name>
<evidence type="ECO:0000313" key="1">
    <source>
        <dbReference type="EMBL" id="KAK4268706.1"/>
    </source>
</evidence>
<evidence type="ECO:0000313" key="2">
    <source>
        <dbReference type="Proteomes" id="UP001293593"/>
    </source>
</evidence>
<sequence>MPPLLFCTMKTIVWSWFKSAPTFLHDQNKPPENCLLGFLLASIAKDDDVQLTSNLSKWVLSTWSFSANGAARRRDLKLYMNAGAQSIGGDGNVRWRSVPFTHPSTL</sequence>
<organism evidence="1 2">
    <name type="scientific">Acacia crassicarpa</name>
    <name type="common">northern wattle</name>
    <dbReference type="NCBI Taxonomy" id="499986"/>
    <lineage>
        <taxon>Eukaryota</taxon>
        <taxon>Viridiplantae</taxon>
        <taxon>Streptophyta</taxon>
        <taxon>Embryophyta</taxon>
        <taxon>Tracheophyta</taxon>
        <taxon>Spermatophyta</taxon>
        <taxon>Magnoliopsida</taxon>
        <taxon>eudicotyledons</taxon>
        <taxon>Gunneridae</taxon>
        <taxon>Pentapetalae</taxon>
        <taxon>rosids</taxon>
        <taxon>fabids</taxon>
        <taxon>Fabales</taxon>
        <taxon>Fabaceae</taxon>
        <taxon>Caesalpinioideae</taxon>
        <taxon>mimosoid clade</taxon>
        <taxon>Acacieae</taxon>
        <taxon>Acacia</taxon>
    </lineage>
</organism>
<accession>A0AAE1MQ07</accession>
<protein>
    <submittedName>
        <fullName evidence="1">Uncharacterized protein</fullName>
    </submittedName>
</protein>
<dbReference type="AlphaFoldDB" id="A0AAE1MQ07"/>